<dbReference type="EMBL" id="BAAALG010000003">
    <property type="protein sequence ID" value="GAA1095661.1"/>
    <property type="molecule type" value="Genomic_DNA"/>
</dbReference>
<dbReference type="RefSeq" id="WP_343991923.1">
    <property type="nucleotide sequence ID" value="NZ_BAAALG010000003.1"/>
</dbReference>
<dbReference type="Proteomes" id="UP001501581">
    <property type="component" value="Unassembled WGS sequence"/>
</dbReference>
<reference evidence="2 3" key="1">
    <citation type="journal article" date="2019" name="Int. J. Syst. Evol. Microbiol.">
        <title>The Global Catalogue of Microorganisms (GCM) 10K type strain sequencing project: providing services to taxonomists for standard genome sequencing and annotation.</title>
        <authorList>
            <consortium name="The Broad Institute Genomics Platform"/>
            <consortium name="The Broad Institute Genome Sequencing Center for Infectious Disease"/>
            <person name="Wu L."/>
            <person name="Ma J."/>
        </authorList>
    </citation>
    <scope>NUCLEOTIDE SEQUENCE [LARGE SCALE GENOMIC DNA]</scope>
    <source>
        <strain evidence="2 3">JCM 13008</strain>
    </source>
</reference>
<name>A0ABN1TRG3_9ACTN</name>
<proteinExistence type="predicted"/>
<protein>
    <recommendedName>
        <fullName evidence="1">SAF domain-containing protein</fullName>
    </recommendedName>
</protein>
<dbReference type="Pfam" id="PF08666">
    <property type="entry name" value="SAF"/>
    <property type="match status" value="1"/>
</dbReference>
<organism evidence="2 3">
    <name type="scientific">Nocardioides dubius</name>
    <dbReference type="NCBI Taxonomy" id="317019"/>
    <lineage>
        <taxon>Bacteria</taxon>
        <taxon>Bacillati</taxon>
        <taxon>Actinomycetota</taxon>
        <taxon>Actinomycetes</taxon>
        <taxon>Propionibacteriales</taxon>
        <taxon>Nocardioidaceae</taxon>
        <taxon>Nocardioides</taxon>
    </lineage>
</organism>
<keyword evidence="3" id="KW-1185">Reference proteome</keyword>
<accession>A0ABN1TRG3</accession>
<sequence length="248" mass="26375">MDRRKILLVLAAVIAALGTLLVFLYVQGADERAQEDIEAISVLKAVKEIQPGEEFDDAASAGKFENAEVPRDQVLPGAVANLDDLKGLRATARVFPGEQVTTSKFGAGAVESESLAIPEGMMAISVNLTDAARVAGFVTPGAEVTIFATEADPDEREPRWSGTLIPRVKVLGVGASSTITSTRTNSSGDQVTEEVPRTLITLAVTQEQATRLQFASFETELAFGLLTEDSKVDDGPVIGKRNFFPKAP</sequence>
<dbReference type="Pfam" id="PF16976">
    <property type="entry name" value="RcpC"/>
    <property type="match status" value="1"/>
</dbReference>
<dbReference type="CDD" id="cd11614">
    <property type="entry name" value="SAF_CpaB_FlgA_like"/>
    <property type="match status" value="1"/>
</dbReference>
<dbReference type="SMART" id="SM00858">
    <property type="entry name" value="SAF"/>
    <property type="match status" value="1"/>
</dbReference>
<gene>
    <name evidence="2" type="ORF">GCM10009668_09760</name>
</gene>
<feature type="domain" description="SAF" evidence="1">
    <location>
        <begin position="40"/>
        <end position="106"/>
    </location>
</feature>
<dbReference type="NCBIfam" id="TIGR03177">
    <property type="entry name" value="pilus_cpaB"/>
    <property type="match status" value="1"/>
</dbReference>
<evidence type="ECO:0000313" key="3">
    <source>
        <dbReference type="Proteomes" id="UP001501581"/>
    </source>
</evidence>
<evidence type="ECO:0000259" key="1">
    <source>
        <dbReference type="SMART" id="SM00858"/>
    </source>
</evidence>
<dbReference type="InterPro" id="IPR017592">
    <property type="entry name" value="Pilus_assmbl_Flp-typ_CpaB"/>
</dbReference>
<dbReference type="InterPro" id="IPR031571">
    <property type="entry name" value="RcpC_dom"/>
</dbReference>
<evidence type="ECO:0000313" key="2">
    <source>
        <dbReference type="EMBL" id="GAA1095661.1"/>
    </source>
</evidence>
<dbReference type="InterPro" id="IPR013974">
    <property type="entry name" value="SAF"/>
</dbReference>
<comment type="caution">
    <text evidence="2">The sequence shown here is derived from an EMBL/GenBank/DDBJ whole genome shotgun (WGS) entry which is preliminary data.</text>
</comment>